<dbReference type="CDD" id="cd14656">
    <property type="entry name" value="Imelysin-like_EfeO"/>
    <property type="match status" value="1"/>
</dbReference>
<reference evidence="6 7" key="1">
    <citation type="submission" date="2017-11" db="EMBL/GenBank/DDBJ databases">
        <title>Genomic Encyclopedia of Archaeal and Bacterial Type Strains, Phase II (KMG-II): From Individual Species to Whole Genera.</title>
        <authorList>
            <person name="Goeker M."/>
        </authorList>
    </citation>
    <scope>NUCLEOTIDE SEQUENCE [LARGE SCALE GENOMIC DNA]</scope>
    <source>
        <strain evidence="6 7">DSM 25625</strain>
    </source>
</reference>
<dbReference type="InterPro" id="IPR034981">
    <property type="entry name" value="Imelysin-like_EfeO/Algp7"/>
</dbReference>
<keyword evidence="4" id="KW-0472">Membrane</keyword>
<dbReference type="PANTHER" id="PTHR39192:SF1">
    <property type="entry name" value="IRON UPTAKE SYSTEM COMPONENT EFEO"/>
    <property type="match status" value="1"/>
</dbReference>
<comment type="subcellular location">
    <subcellularLocation>
        <location evidence="1">Cell envelope</location>
    </subcellularLocation>
</comment>
<keyword evidence="4" id="KW-0812">Transmembrane</keyword>
<dbReference type="AlphaFoldDB" id="A0A2M9C4W1"/>
<evidence type="ECO:0000256" key="3">
    <source>
        <dbReference type="ARBA" id="ARBA00022729"/>
    </source>
</evidence>
<comment type="caution">
    <text evidence="6">The sequence shown here is derived from an EMBL/GenBank/DDBJ whole genome shotgun (WGS) entry which is preliminary data.</text>
</comment>
<gene>
    <name evidence="6" type="ORF">CLV54_0598</name>
</gene>
<evidence type="ECO:0000256" key="1">
    <source>
        <dbReference type="ARBA" id="ARBA00004196"/>
    </source>
</evidence>
<dbReference type="RefSeq" id="WP_100343440.1">
    <property type="nucleotide sequence ID" value="NZ_PGFB01000001.1"/>
</dbReference>
<dbReference type="InterPro" id="IPR018976">
    <property type="entry name" value="Imelysin-like"/>
</dbReference>
<sequence length="400" mass="41243">MSRLSTRQSLGIVFGIVGLVIVVGVVATIVTRPAATSAAEAGTVSISIGTDRCAPEWTSSDGGPLTFSATNTSIAPMELYLVNPQDDSVYAELEGIGSGATQNLDAVIGDGDYRFACLPDDGAAVMGPTVTIAGSGQESGLTPAIAPVTGADLTQPIADYQSWIAGRLPALQTDVRTLDAAIAANEVATARVAWITAHTDYEALGAAYGAFGDADGAINGTPAPGLTALDDPDLTGFHKIEALLWSGAAPADAAPAADRLVADVDGLAGDWENARIAPLDIGLRAHEILENAIEFELTGATDAGSGSSLATIDANLTGTRGALDPLRTILSDRGYDLDETDSWLDRSTRLVESFRAADGSWTPLAQLDPQSRRTLDATLSQTVELLAPIAAICDVRRPVS</sequence>
<evidence type="ECO:0000313" key="7">
    <source>
        <dbReference type="Proteomes" id="UP000230161"/>
    </source>
</evidence>
<organism evidence="6 7">
    <name type="scientific">Compostimonas suwonensis</name>
    <dbReference type="NCBI Taxonomy" id="1048394"/>
    <lineage>
        <taxon>Bacteria</taxon>
        <taxon>Bacillati</taxon>
        <taxon>Actinomycetota</taxon>
        <taxon>Actinomycetes</taxon>
        <taxon>Micrococcales</taxon>
        <taxon>Microbacteriaceae</taxon>
        <taxon>Compostimonas</taxon>
    </lineage>
</organism>
<accession>A0A2M9C4W1</accession>
<dbReference type="PANTHER" id="PTHR39192">
    <property type="entry name" value="IRON UPTAKE SYSTEM COMPONENT EFEO"/>
    <property type="match status" value="1"/>
</dbReference>
<dbReference type="GO" id="GO:0030313">
    <property type="term" value="C:cell envelope"/>
    <property type="evidence" value="ECO:0007669"/>
    <property type="project" value="UniProtKB-SubCell"/>
</dbReference>
<dbReference type="InterPro" id="IPR038352">
    <property type="entry name" value="Imelysin_sf"/>
</dbReference>
<dbReference type="Pfam" id="PF09375">
    <property type="entry name" value="Peptidase_M75"/>
    <property type="match status" value="1"/>
</dbReference>
<keyword evidence="7" id="KW-1185">Reference proteome</keyword>
<feature type="transmembrane region" description="Helical" evidence="4">
    <location>
        <begin position="12"/>
        <end position="30"/>
    </location>
</feature>
<protein>
    <submittedName>
        <fullName evidence="6">Iron uptake system component EfeO</fullName>
    </submittedName>
</protein>
<dbReference type="Gene3D" id="1.20.1420.20">
    <property type="entry name" value="M75 peptidase, HXXE motif"/>
    <property type="match status" value="1"/>
</dbReference>
<evidence type="ECO:0000256" key="2">
    <source>
        <dbReference type="ARBA" id="ARBA00005989"/>
    </source>
</evidence>
<proteinExistence type="inferred from homology"/>
<evidence type="ECO:0000256" key="4">
    <source>
        <dbReference type="SAM" id="Phobius"/>
    </source>
</evidence>
<dbReference type="Proteomes" id="UP000230161">
    <property type="component" value="Unassembled WGS sequence"/>
</dbReference>
<keyword evidence="3" id="KW-0732">Signal</keyword>
<dbReference type="OrthoDB" id="7260758at2"/>
<evidence type="ECO:0000313" key="6">
    <source>
        <dbReference type="EMBL" id="PJJ65565.1"/>
    </source>
</evidence>
<feature type="domain" description="Imelysin-like" evidence="5">
    <location>
        <begin position="157"/>
        <end position="385"/>
    </location>
</feature>
<dbReference type="InterPro" id="IPR050894">
    <property type="entry name" value="EfeM/EfeO_iron_uptake"/>
</dbReference>
<name>A0A2M9C4W1_9MICO</name>
<keyword evidence="4" id="KW-1133">Transmembrane helix</keyword>
<evidence type="ECO:0000259" key="5">
    <source>
        <dbReference type="Pfam" id="PF09375"/>
    </source>
</evidence>
<comment type="similarity">
    <text evidence="2">Belongs to the EfeM/EfeO family.</text>
</comment>
<dbReference type="EMBL" id="PGFB01000001">
    <property type="protein sequence ID" value="PJJ65565.1"/>
    <property type="molecule type" value="Genomic_DNA"/>
</dbReference>